<sequence>MVPGPNGTVRGANEVVRLVMALPAGRAGVELTVESVNGRAGLALHRASRAVAVVGAETAGSKVTALWIVLNPAKLGGWHRR</sequence>
<comment type="caution">
    <text evidence="1">The sequence shown here is derived from an EMBL/GenBank/DDBJ whole genome shotgun (WGS) entry which is preliminary data.</text>
</comment>
<dbReference type="AlphaFoldDB" id="A0A4R6SBF1"/>
<protein>
    <submittedName>
        <fullName evidence="1">Uncharacterized protein</fullName>
    </submittedName>
</protein>
<accession>A0A4R6SBF1</accession>
<organism evidence="1 2">
    <name type="scientific">Labedaea rhizosphaerae</name>
    <dbReference type="NCBI Taxonomy" id="598644"/>
    <lineage>
        <taxon>Bacteria</taxon>
        <taxon>Bacillati</taxon>
        <taxon>Actinomycetota</taxon>
        <taxon>Actinomycetes</taxon>
        <taxon>Pseudonocardiales</taxon>
        <taxon>Pseudonocardiaceae</taxon>
        <taxon>Labedaea</taxon>
    </lineage>
</organism>
<evidence type="ECO:0000313" key="2">
    <source>
        <dbReference type="Proteomes" id="UP000295444"/>
    </source>
</evidence>
<dbReference type="Proteomes" id="UP000295444">
    <property type="component" value="Unassembled WGS sequence"/>
</dbReference>
<name>A0A4R6SBF1_LABRH</name>
<keyword evidence="2" id="KW-1185">Reference proteome</keyword>
<evidence type="ECO:0000313" key="1">
    <source>
        <dbReference type="EMBL" id="TDP96787.1"/>
    </source>
</evidence>
<gene>
    <name evidence="1" type="ORF">EV186_104775</name>
</gene>
<dbReference type="EMBL" id="SNXZ01000004">
    <property type="protein sequence ID" value="TDP96787.1"/>
    <property type="molecule type" value="Genomic_DNA"/>
</dbReference>
<proteinExistence type="predicted"/>
<reference evidence="1 2" key="1">
    <citation type="submission" date="2019-03" db="EMBL/GenBank/DDBJ databases">
        <title>Genomic Encyclopedia of Type Strains, Phase IV (KMG-IV): sequencing the most valuable type-strain genomes for metagenomic binning, comparative biology and taxonomic classification.</title>
        <authorList>
            <person name="Goeker M."/>
        </authorList>
    </citation>
    <scope>NUCLEOTIDE SEQUENCE [LARGE SCALE GENOMIC DNA]</scope>
    <source>
        <strain evidence="1 2">DSM 45361</strain>
    </source>
</reference>